<dbReference type="AlphaFoldDB" id="A0A7J9N7Q6"/>
<organism evidence="3 4">
    <name type="scientific">Gossypium schwendimanii</name>
    <name type="common">Cotton</name>
    <dbReference type="NCBI Taxonomy" id="34291"/>
    <lineage>
        <taxon>Eukaryota</taxon>
        <taxon>Viridiplantae</taxon>
        <taxon>Streptophyta</taxon>
        <taxon>Embryophyta</taxon>
        <taxon>Tracheophyta</taxon>
        <taxon>Spermatophyta</taxon>
        <taxon>Magnoliopsida</taxon>
        <taxon>eudicotyledons</taxon>
        <taxon>Gunneridae</taxon>
        <taxon>Pentapetalae</taxon>
        <taxon>rosids</taxon>
        <taxon>malvids</taxon>
        <taxon>Malvales</taxon>
        <taxon>Malvaceae</taxon>
        <taxon>Malvoideae</taxon>
        <taxon>Gossypium</taxon>
    </lineage>
</organism>
<feature type="signal peptide" evidence="1">
    <location>
        <begin position="1"/>
        <end position="15"/>
    </location>
</feature>
<evidence type="ECO:0000313" key="3">
    <source>
        <dbReference type="EMBL" id="MBA0879270.1"/>
    </source>
</evidence>
<evidence type="ECO:0000256" key="1">
    <source>
        <dbReference type="SAM" id="SignalP"/>
    </source>
</evidence>
<keyword evidence="1" id="KW-0732">Signal</keyword>
<comment type="caution">
    <text evidence="3">The sequence shown here is derived from an EMBL/GenBank/DDBJ whole genome shotgun (WGS) entry which is preliminary data.</text>
</comment>
<sequence>MYILRLIGVMGMVLANILTSSSQLPLCFPSRNKLCGTTGGARRYSITLDQQLEADFEWTSYSDLRIRECIPFEFLVNPNIWHVKVPLIVFATMEMHKSDRVMRQFGFRQTFLSSPQDIRALHKVDLWGRTDED</sequence>
<feature type="domain" description="Aminotransferase-like plant mobile" evidence="2">
    <location>
        <begin position="43"/>
        <end position="111"/>
    </location>
</feature>
<evidence type="ECO:0000313" key="4">
    <source>
        <dbReference type="Proteomes" id="UP000593576"/>
    </source>
</evidence>
<keyword evidence="4" id="KW-1185">Reference proteome</keyword>
<dbReference type="EMBL" id="JABFAF010274698">
    <property type="protein sequence ID" value="MBA0879270.1"/>
    <property type="molecule type" value="Genomic_DNA"/>
</dbReference>
<reference evidence="3 4" key="1">
    <citation type="journal article" date="2019" name="Genome Biol. Evol.">
        <title>Insights into the evolution of the New World diploid cottons (Gossypium, subgenus Houzingenia) based on genome sequencing.</title>
        <authorList>
            <person name="Grover C.E."/>
            <person name="Arick M.A. 2nd"/>
            <person name="Thrash A."/>
            <person name="Conover J.L."/>
            <person name="Sanders W.S."/>
            <person name="Peterson D.G."/>
            <person name="Frelichowski J.E."/>
            <person name="Scheffler J.A."/>
            <person name="Scheffler B.E."/>
            <person name="Wendel J.F."/>
        </authorList>
    </citation>
    <scope>NUCLEOTIDE SEQUENCE [LARGE SCALE GENOMIC DNA]</scope>
    <source>
        <strain evidence="3">1</strain>
        <tissue evidence="3">Leaf</tissue>
    </source>
</reference>
<name>A0A7J9N7Q6_GOSSC</name>
<protein>
    <recommendedName>
        <fullName evidence="2">Aminotransferase-like plant mobile domain-containing protein</fullName>
    </recommendedName>
</protein>
<dbReference type="OrthoDB" id="998310at2759"/>
<dbReference type="Pfam" id="PF10536">
    <property type="entry name" value="PMD"/>
    <property type="match status" value="1"/>
</dbReference>
<accession>A0A7J9N7Q6</accession>
<dbReference type="Proteomes" id="UP000593576">
    <property type="component" value="Unassembled WGS sequence"/>
</dbReference>
<proteinExistence type="predicted"/>
<gene>
    <name evidence="3" type="ORF">Goshw_014983</name>
</gene>
<evidence type="ECO:0000259" key="2">
    <source>
        <dbReference type="Pfam" id="PF10536"/>
    </source>
</evidence>
<feature type="chain" id="PRO_5029730383" description="Aminotransferase-like plant mobile domain-containing protein" evidence="1">
    <location>
        <begin position="16"/>
        <end position="133"/>
    </location>
</feature>
<dbReference type="InterPro" id="IPR019557">
    <property type="entry name" value="AminoTfrase-like_pln_mobile"/>
</dbReference>